<proteinExistence type="predicted"/>
<evidence type="ECO:0000313" key="3">
    <source>
        <dbReference type="Proteomes" id="UP000053051"/>
    </source>
</evidence>
<comment type="caution">
    <text evidence="2">The sequence shown here is derived from an EMBL/GenBank/DDBJ whole genome shotgun (WGS) entry which is preliminary data.</text>
</comment>
<dbReference type="Pfam" id="PF23343">
    <property type="entry name" value="REP_ORF2-G2P"/>
    <property type="match status" value="1"/>
</dbReference>
<dbReference type="InterPro" id="IPR056906">
    <property type="entry name" value="ORF2/G2P_dom"/>
</dbReference>
<dbReference type="EMBL" id="CAIY01000022">
    <property type="protein sequence ID" value="CCH66547.1"/>
    <property type="molecule type" value="Genomic_DNA"/>
</dbReference>
<name>M1WXW7_9NOST</name>
<protein>
    <recommendedName>
        <fullName evidence="1">Replication-associated protein ORF2/G2P domain-containing protein</fullName>
    </recommendedName>
</protein>
<dbReference type="AlphaFoldDB" id="M1WXW7"/>
<reference evidence="3" key="2">
    <citation type="submission" date="2016-01" db="EMBL/GenBank/DDBJ databases">
        <title>Diatom-associated endosymboitic cyanobacterium lacks core nitrogen metabolism enzymes.</title>
        <authorList>
            <person name="Hilton J.A."/>
            <person name="Foster R.A."/>
            <person name="Tripp H.J."/>
            <person name="Carter B.J."/>
            <person name="Zehr J.P."/>
            <person name="Villareal T.A."/>
        </authorList>
    </citation>
    <scope>NUCLEOTIDE SEQUENCE [LARGE SCALE GENOMIC DNA]</scope>
    <source>
        <strain evidence="3">HH01</strain>
    </source>
</reference>
<organism evidence="2 3">
    <name type="scientific">Richelia intracellularis HH01</name>
    <dbReference type="NCBI Taxonomy" id="1165094"/>
    <lineage>
        <taxon>Bacteria</taxon>
        <taxon>Bacillati</taxon>
        <taxon>Cyanobacteriota</taxon>
        <taxon>Cyanophyceae</taxon>
        <taxon>Nostocales</taxon>
        <taxon>Nostocaceae</taxon>
        <taxon>Richelia</taxon>
    </lineage>
</organism>
<evidence type="ECO:0000313" key="2">
    <source>
        <dbReference type="EMBL" id="CCH66547.1"/>
    </source>
</evidence>
<dbReference type="Proteomes" id="UP000053051">
    <property type="component" value="Unassembled WGS sequence"/>
</dbReference>
<feature type="domain" description="Replication-associated protein ORF2/G2P" evidence="1">
    <location>
        <begin position="61"/>
        <end position="187"/>
    </location>
</feature>
<gene>
    <name evidence="2" type="ORF">RINTHH_3920</name>
</gene>
<sequence length="306" mass="36048">MPCFSPVQAWRTDKGEIVFWRRHDAETEYKLPCGHCEGCLLERSRQWAVRCMHEAQLWERNCFVTLTYEETPPWNSLRHSDFQKFMKRLRKRFKGHKENIDVRTGKSSYPIRYYMAGEYGTHGGRPHYHACLFNFAFEDIEFLRRTNSGSNLYRSAQLESLWPHGFSSVGDVTFESAAYVARYVMKKMNKEAIEKGQEINWETGEVMPRLPEYNKMSLKPGIGANFIDKYQSDVFPNDYVIVNGHKAKPPRYYFKRLKQAAPDLYEQVEFVRAKKGMELCEENTPERLGARQIVLQSKLKKLERNL</sequence>
<dbReference type="STRING" id="1165094.RINTHH_3920"/>
<evidence type="ECO:0000259" key="1">
    <source>
        <dbReference type="Pfam" id="PF23343"/>
    </source>
</evidence>
<reference evidence="2 3" key="1">
    <citation type="submission" date="2012-05" db="EMBL/GenBank/DDBJ databases">
        <authorList>
            <person name="Hilton J."/>
        </authorList>
    </citation>
    <scope>NUCLEOTIDE SEQUENCE [LARGE SCALE GENOMIC DNA]</scope>
    <source>
        <strain evidence="2 3">HH01</strain>
    </source>
</reference>
<accession>M1WXW7</accession>
<keyword evidence="3" id="KW-1185">Reference proteome</keyword>